<protein>
    <recommendedName>
        <fullName evidence="4">DUF4386 domain-containing protein</fullName>
    </recommendedName>
</protein>
<name>A0ABQ3VP10_9CHLR</name>
<dbReference type="Proteomes" id="UP000635565">
    <property type="component" value="Unassembled WGS sequence"/>
</dbReference>
<feature type="transmembrane region" description="Helical" evidence="1">
    <location>
        <begin position="63"/>
        <end position="84"/>
    </location>
</feature>
<evidence type="ECO:0000256" key="1">
    <source>
        <dbReference type="SAM" id="Phobius"/>
    </source>
</evidence>
<feature type="transmembrane region" description="Helical" evidence="1">
    <location>
        <begin position="208"/>
        <end position="229"/>
    </location>
</feature>
<feature type="transmembrane region" description="Helical" evidence="1">
    <location>
        <begin position="91"/>
        <end position="111"/>
    </location>
</feature>
<organism evidence="2 3">
    <name type="scientific">Dictyobacter formicarum</name>
    <dbReference type="NCBI Taxonomy" id="2778368"/>
    <lineage>
        <taxon>Bacteria</taxon>
        <taxon>Bacillati</taxon>
        <taxon>Chloroflexota</taxon>
        <taxon>Ktedonobacteria</taxon>
        <taxon>Ktedonobacterales</taxon>
        <taxon>Dictyobacteraceae</taxon>
        <taxon>Dictyobacter</taxon>
    </lineage>
</organism>
<evidence type="ECO:0008006" key="4">
    <source>
        <dbReference type="Google" id="ProtNLM"/>
    </source>
</evidence>
<evidence type="ECO:0000313" key="2">
    <source>
        <dbReference type="EMBL" id="GHO87540.1"/>
    </source>
</evidence>
<feature type="transmembrane region" description="Helical" evidence="1">
    <location>
        <begin position="147"/>
        <end position="168"/>
    </location>
</feature>
<keyword evidence="1" id="KW-0472">Membrane</keyword>
<feature type="transmembrane region" description="Helical" evidence="1">
    <location>
        <begin position="180"/>
        <end position="202"/>
    </location>
</feature>
<reference evidence="2 3" key="1">
    <citation type="journal article" date="2021" name="Int. J. Syst. Evol. Microbiol.">
        <title>Reticulibacter mediterranei gen. nov., sp. nov., within the new family Reticulibacteraceae fam. nov., and Ktedonospora formicarum gen. nov., sp. nov., Ktedonobacter robiniae sp. nov., Dictyobacter formicarum sp. nov. and Dictyobacter arantiisoli sp. nov., belonging to the class Ktedonobacteria.</title>
        <authorList>
            <person name="Yabe S."/>
            <person name="Zheng Y."/>
            <person name="Wang C.M."/>
            <person name="Sakai Y."/>
            <person name="Abe K."/>
            <person name="Yokota A."/>
            <person name="Donadio S."/>
            <person name="Cavaletti L."/>
            <person name="Monciardini P."/>
        </authorList>
    </citation>
    <scope>NUCLEOTIDE SEQUENCE [LARGE SCALE GENOMIC DNA]</scope>
    <source>
        <strain evidence="2 3">SOSP1-9</strain>
    </source>
</reference>
<dbReference type="InterPro" id="IPR025495">
    <property type="entry name" value="DUF4386"/>
</dbReference>
<proteinExistence type="predicted"/>
<dbReference type="Pfam" id="PF14329">
    <property type="entry name" value="DUF4386"/>
    <property type="match status" value="1"/>
</dbReference>
<keyword evidence="1" id="KW-0812">Transmembrane</keyword>
<keyword evidence="3" id="KW-1185">Reference proteome</keyword>
<evidence type="ECO:0000313" key="3">
    <source>
        <dbReference type="Proteomes" id="UP000635565"/>
    </source>
</evidence>
<accession>A0ABQ3VP10</accession>
<gene>
    <name evidence="2" type="ORF">KSZ_55460</name>
</gene>
<comment type="caution">
    <text evidence="2">The sequence shown here is derived from an EMBL/GenBank/DDBJ whole genome shotgun (WGS) entry which is preliminary data.</text>
</comment>
<sequence>MTEQTRGASPRQLARIAGALYLINIVLGAFATAIVPAMVVVSGDAAATAHNIQTHELLYRLGLVAHLAVTVTNVPLALIFYELFKVVNRRLALLDAFFILVATAIEAAGLLNQFAPLVLLGSESYTSALPAAQLQALAYMPNVLSGIHYSIHTVFFGFDIICFTYLVLRSRFLPRAIGVLLAIDGLAYLVYSFANLLAPGFAAHLVPWIQLPALFGEGSLCLWLLLVGVDVERWKERASAAIRMRSTQMGALE</sequence>
<feature type="transmembrane region" description="Helical" evidence="1">
    <location>
        <begin position="21"/>
        <end position="43"/>
    </location>
</feature>
<keyword evidence="1" id="KW-1133">Transmembrane helix</keyword>
<dbReference type="EMBL" id="BNJJ01000017">
    <property type="protein sequence ID" value="GHO87540.1"/>
    <property type="molecule type" value="Genomic_DNA"/>
</dbReference>